<dbReference type="Pfam" id="PF06042">
    <property type="entry name" value="NTP_transf_6"/>
    <property type="match status" value="1"/>
</dbReference>
<organism evidence="1 2">
    <name type="scientific">Bordetella genomosp. 8</name>
    <dbReference type="NCBI Taxonomy" id="1416806"/>
    <lineage>
        <taxon>Bacteria</taxon>
        <taxon>Pseudomonadati</taxon>
        <taxon>Pseudomonadota</taxon>
        <taxon>Betaproteobacteria</taxon>
        <taxon>Burkholderiales</taxon>
        <taxon>Alcaligenaceae</taxon>
        <taxon>Bordetella</taxon>
    </lineage>
</organism>
<keyword evidence="2" id="KW-1185">Reference proteome</keyword>
<dbReference type="OrthoDB" id="9805247at2"/>
<dbReference type="PANTHER" id="PTHR39166:SF1">
    <property type="entry name" value="BLL1166 PROTEIN"/>
    <property type="match status" value="1"/>
</dbReference>
<proteinExistence type="predicted"/>
<name>A0A1W6YR55_9BORD</name>
<dbReference type="STRING" id="1416806.CAL12_21075"/>
<accession>A0A1W6YR55</accession>
<dbReference type="InterPro" id="IPR009267">
    <property type="entry name" value="NTP_transf_6"/>
</dbReference>
<dbReference type="AlphaFoldDB" id="A0A1W6YR55"/>
<dbReference type="RefSeq" id="WP_086066404.1">
    <property type="nucleotide sequence ID" value="NZ_CP021108.1"/>
</dbReference>
<protein>
    <recommendedName>
        <fullName evidence="3">Nitrate reductase</fullName>
    </recommendedName>
</protein>
<evidence type="ECO:0008006" key="3">
    <source>
        <dbReference type="Google" id="ProtNLM"/>
    </source>
</evidence>
<gene>
    <name evidence="1" type="ORF">CAL12_21075</name>
</gene>
<sequence>MVEEPDTYESRLRAIIDADACRRFALEAVRDLRLPDCWIGAGFIRAAVWNCLLDSPVAWDGDVDVIWFDRRRASPLRDQVLQKRLAKHLPRLDWSVKNQSYMHERNGDKPYTSSFDSVRRWPETATAVAVRLKDNGRIEVLAPFGLRDLFQGIIRPTPSFENRKAHIFNQRYVDKGWLEKWPYLRVATPSRQS</sequence>
<evidence type="ECO:0000313" key="2">
    <source>
        <dbReference type="Proteomes" id="UP000194151"/>
    </source>
</evidence>
<reference evidence="1 2" key="1">
    <citation type="submission" date="2017-05" db="EMBL/GenBank/DDBJ databases">
        <title>Complete and WGS of Bordetella genogroups.</title>
        <authorList>
            <person name="Spilker T."/>
            <person name="LiPuma J."/>
        </authorList>
    </citation>
    <scope>NUCLEOTIDE SEQUENCE [LARGE SCALE GENOMIC DNA]</scope>
    <source>
        <strain evidence="1 2">AU19157</strain>
    </source>
</reference>
<evidence type="ECO:0000313" key="1">
    <source>
        <dbReference type="EMBL" id="ARP83063.1"/>
    </source>
</evidence>
<dbReference type="EMBL" id="CP021108">
    <property type="protein sequence ID" value="ARP83063.1"/>
    <property type="molecule type" value="Genomic_DNA"/>
</dbReference>
<dbReference type="KEGG" id="bgv:CAL12_21075"/>
<dbReference type="PANTHER" id="PTHR39166">
    <property type="entry name" value="BLL1166 PROTEIN"/>
    <property type="match status" value="1"/>
</dbReference>
<dbReference type="Proteomes" id="UP000194151">
    <property type="component" value="Chromosome"/>
</dbReference>